<accession>A0ABU4APT6</accession>
<protein>
    <submittedName>
        <fullName evidence="3">ABC transporter substrate-binding protein</fullName>
    </submittedName>
</protein>
<reference evidence="3 4" key="1">
    <citation type="submission" date="2023-10" db="EMBL/GenBank/DDBJ databases">
        <authorList>
            <person name="Venkata Ramana C."/>
            <person name="Sasikala C."/>
            <person name="Dhurka M."/>
        </authorList>
    </citation>
    <scope>NUCLEOTIDE SEQUENCE [LARGE SCALE GENOMIC DNA]</scope>
    <source>
        <strain evidence="3 4">KCTC 32151</strain>
    </source>
</reference>
<dbReference type="PROSITE" id="PS50983">
    <property type="entry name" value="FE_B12_PBP"/>
    <property type="match status" value="1"/>
</dbReference>
<comment type="caution">
    <text evidence="3">The sequence shown here is derived from an EMBL/GenBank/DDBJ whole genome shotgun (WGS) entry which is preliminary data.</text>
</comment>
<dbReference type="CDD" id="cd01139">
    <property type="entry name" value="TroA_f"/>
    <property type="match status" value="1"/>
</dbReference>
<name>A0ABU4APT6_9HYPH</name>
<evidence type="ECO:0000313" key="4">
    <source>
        <dbReference type="Proteomes" id="UP001185659"/>
    </source>
</evidence>
<dbReference type="SUPFAM" id="SSF53807">
    <property type="entry name" value="Helical backbone' metal receptor"/>
    <property type="match status" value="1"/>
</dbReference>
<evidence type="ECO:0000259" key="2">
    <source>
        <dbReference type="PROSITE" id="PS50983"/>
    </source>
</evidence>
<feature type="signal peptide" evidence="1">
    <location>
        <begin position="1"/>
        <end position="28"/>
    </location>
</feature>
<feature type="domain" description="Fe/B12 periplasmic-binding" evidence="2">
    <location>
        <begin position="58"/>
        <end position="360"/>
    </location>
</feature>
<proteinExistence type="predicted"/>
<dbReference type="EMBL" id="JAWLIP010000009">
    <property type="protein sequence ID" value="MDV6228251.1"/>
    <property type="molecule type" value="Genomic_DNA"/>
</dbReference>
<keyword evidence="4" id="KW-1185">Reference proteome</keyword>
<dbReference type="Pfam" id="PF01497">
    <property type="entry name" value="Peripla_BP_2"/>
    <property type="match status" value="1"/>
</dbReference>
<organism evidence="3 4">
    <name type="scientific">Nitratireductor aquimarinus</name>
    <dbReference type="NCBI Taxonomy" id="889300"/>
    <lineage>
        <taxon>Bacteria</taxon>
        <taxon>Pseudomonadati</taxon>
        <taxon>Pseudomonadota</taxon>
        <taxon>Alphaproteobacteria</taxon>
        <taxon>Hyphomicrobiales</taxon>
        <taxon>Phyllobacteriaceae</taxon>
        <taxon>Nitratireductor</taxon>
    </lineage>
</organism>
<dbReference type="Proteomes" id="UP001185659">
    <property type="component" value="Unassembled WGS sequence"/>
</dbReference>
<keyword evidence="1" id="KW-0732">Signal</keyword>
<dbReference type="PANTHER" id="PTHR30535:SF34">
    <property type="entry name" value="MOLYBDATE-BINDING PROTEIN MOLA"/>
    <property type="match status" value="1"/>
</dbReference>
<dbReference type="InterPro" id="IPR002491">
    <property type="entry name" value="ABC_transptr_periplasmic_BD"/>
</dbReference>
<dbReference type="PANTHER" id="PTHR30535">
    <property type="entry name" value="VITAMIN B12-BINDING PROTEIN"/>
    <property type="match status" value="1"/>
</dbReference>
<evidence type="ECO:0000313" key="3">
    <source>
        <dbReference type="EMBL" id="MDV6228251.1"/>
    </source>
</evidence>
<dbReference type="Gene3D" id="3.40.50.1980">
    <property type="entry name" value="Nitrogenase molybdenum iron protein domain"/>
    <property type="match status" value="2"/>
</dbReference>
<sequence length="391" mass="43597">MTERRTLLGSIAMAVLLTLTVPSGLALAEDKPAAQAQAPLVVTDIAGREVTVQAPVQRILLGEGRQLYLIASLAPENPLSRIVAWRNDLIEADPATYAQYLMAFPELAGLTTFKGQEDSLIDIESAIIQKPDVVLLNLEAMRANEDAEYVEKLAALDIPVLYVDFRHMPLENTDPTIRLLGKIMGREDRAEEIVAFRRKAMAEVTDVIAAQKPERPNVFIERIGGYSEECCLTFGPENFGKYVELAGGHNIGSDFLPATFGQLNPEQVIVSNPEHVVVTSADWEAYVPGGRWIPVGPGEDTENAREKLDWYTTRNAYAGTEAQEKQNFHGIWHQFYNSPYDFVAVQQMAKWFHPELFADLDPDETFADYHRRFLPVDYLPGYAVSLSDNPS</sequence>
<dbReference type="InterPro" id="IPR050902">
    <property type="entry name" value="ABC_Transporter_SBP"/>
</dbReference>
<feature type="chain" id="PRO_5045567958" evidence="1">
    <location>
        <begin position="29"/>
        <end position="391"/>
    </location>
</feature>
<evidence type="ECO:0000256" key="1">
    <source>
        <dbReference type="SAM" id="SignalP"/>
    </source>
</evidence>
<dbReference type="RefSeq" id="WP_317562202.1">
    <property type="nucleotide sequence ID" value="NZ_JAWLIP010000009.1"/>
</dbReference>
<gene>
    <name evidence="3" type="ORF">R2G56_18305</name>
</gene>